<dbReference type="AlphaFoldDB" id="A0AAV5W0Q1"/>
<reference evidence="2" key="1">
    <citation type="submission" date="2023-10" db="EMBL/GenBank/DDBJ databases">
        <title>Genome assembly of Pristionchus species.</title>
        <authorList>
            <person name="Yoshida K."/>
            <person name="Sommer R.J."/>
        </authorList>
    </citation>
    <scope>NUCLEOTIDE SEQUENCE</scope>
    <source>
        <strain evidence="2">RS5133</strain>
    </source>
</reference>
<feature type="transmembrane region" description="Helical" evidence="1">
    <location>
        <begin position="5"/>
        <end position="25"/>
    </location>
</feature>
<feature type="non-terminal residue" evidence="2">
    <location>
        <position position="84"/>
    </location>
</feature>
<organism evidence="2 3">
    <name type="scientific">Pristionchus fissidentatus</name>
    <dbReference type="NCBI Taxonomy" id="1538716"/>
    <lineage>
        <taxon>Eukaryota</taxon>
        <taxon>Metazoa</taxon>
        <taxon>Ecdysozoa</taxon>
        <taxon>Nematoda</taxon>
        <taxon>Chromadorea</taxon>
        <taxon>Rhabditida</taxon>
        <taxon>Rhabditina</taxon>
        <taxon>Diplogasteromorpha</taxon>
        <taxon>Diplogasteroidea</taxon>
        <taxon>Neodiplogasteridae</taxon>
        <taxon>Pristionchus</taxon>
    </lineage>
</organism>
<dbReference type="Proteomes" id="UP001432322">
    <property type="component" value="Unassembled WGS sequence"/>
</dbReference>
<feature type="transmembrane region" description="Helical" evidence="1">
    <location>
        <begin position="45"/>
        <end position="66"/>
    </location>
</feature>
<dbReference type="InterPro" id="IPR019425">
    <property type="entry name" value="7TM_GPCR_serpentine_rcpt_Srt"/>
</dbReference>
<keyword evidence="3" id="KW-1185">Reference proteome</keyword>
<evidence type="ECO:0000313" key="2">
    <source>
        <dbReference type="EMBL" id="GMT23697.1"/>
    </source>
</evidence>
<keyword evidence="1" id="KW-0472">Membrane</keyword>
<evidence type="ECO:0000313" key="3">
    <source>
        <dbReference type="Proteomes" id="UP001432322"/>
    </source>
</evidence>
<gene>
    <name evidence="2" type="ORF">PFISCL1PPCAC_14994</name>
</gene>
<keyword evidence="1" id="KW-1133">Transmembrane helix</keyword>
<proteinExistence type="predicted"/>
<dbReference type="PANTHER" id="PTHR23021:SF11">
    <property type="entry name" value="SERPENTINE RECEPTOR, CLASS T"/>
    <property type="match status" value="1"/>
</dbReference>
<sequence>FIYLICYLCFYSSCCSCFIIGVNRFTELLKVRPLMWLFKGSRPWFLMLIPTVYGLFLVLFTPIAFVNSERHFVMVDPGIDNGYQ</sequence>
<protein>
    <submittedName>
        <fullName evidence="2">Uncharacterized protein</fullName>
    </submittedName>
</protein>
<keyword evidence="1" id="KW-0812">Transmembrane</keyword>
<dbReference type="EMBL" id="BTSY01000004">
    <property type="protein sequence ID" value="GMT23697.1"/>
    <property type="molecule type" value="Genomic_DNA"/>
</dbReference>
<evidence type="ECO:0000256" key="1">
    <source>
        <dbReference type="SAM" id="Phobius"/>
    </source>
</evidence>
<name>A0AAV5W0Q1_9BILA</name>
<dbReference type="Pfam" id="PF10321">
    <property type="entry name" value="7TM_GPCR_Srt"/>
    <property type="match status" value="1"/>
</dbReference>
<feature type="non-terminal residue" evidence="2">
    <location>
        <position position="1"/>
    </location>
</feature>
<dbReference type="PANTHER" id="PTHR23021">
    <property type="entry name" value="SERPENTINE RECEPTOR, CLASS T"/>
    <property type="match status" value="1"/>
</dbReference>
<comment type="caution">
    <text evidence="2">The sequence shown here is derived from an EMBL/GenBank/DDBJ whole genome shotgun (WGS) entry which is preliminary data.</text>
</comment>
<accession>A0AAV5W0Q1</accession>